<organism evidence="2 3">
    <name type="scientific">Candidatus Alectryocaccomicrobium excrementavium</name>
    <dbReference type="NCBI Taxonomy" id="2840668"/>
    <lineage>
        <taxon>Bacteria</taxon>
        <taxon>Bacillati</taxon>
        <taxon>Bacillota</taxon>
        <taxon>Clostridia</taxon>
        <taxon>Candidatus Alectryocaccomicrobium</taxon>
    </lineage>
</organism>
<comment type="caution">
    <text evidence="2">The sequence shown here is derived from an EMBL/GenBank/DDBJ whole genome shotgun (WGS) entry which is preliminary data.</text>
</comment>
<protein>
    <submittedName>
        <fullName evidence="2">Uncharacterized protein</fullName>
    </submittedName>
</protein>
<reference evidence="2" key="1">
    <citation type="submission" date="2020-10" db="EMBL/GenBank/DDBJ databases">
        <authorList>
            <person name="Gilroy R."/>
        </authorList>
    </citation>
    <scope>NUCLEOTIDE SEQUENCE</scope>
    <source>
        <strain evidence="2">13766</strain>
    </source>
</reference>
<sequence>MRGKMIFLTLALIFLIPCTAGAESAPSQLLELLRDSLIAPYEEVLPLLERDCATAENDFLRLTMREALYDGIALHTLIEIAPVREGEWIVIEDRAPASPAPTELPSYPGEPRIVTIESSFTRILREGASVLLYQNSLGHNAPFATRALAVQSGGTRLLLACPVQKSILSATPLLEDANVEDFLHIASARLVRTPFSLYLETDCSVDLSRAPHIAPRLLPYLVYYSSSGVFGAPDDPYAHLDPACKATESPIGMYGNAASALGKQLCPLCGKVDDALIRDGAYCSFALADANENLLPYRERASCSTTLLPDAFDENRVAYLAVSYGGEQLAMLSVR</sequence>
<evidence type="ECO:0000313" key="2">
    <source>
        <dbReference type="EMBL" id="HIS91854.1"/>
    </source>
</evidence>
<name>A0A9D1FYN0_9FIRM</name>
<dbReference type="AlphaFoldDB" id="A0A9D1FYN0"/>
<reference evidence="2" key="2">
    <citation type="journal article" date="2021" name="PeerJ">
        <title>Extensive microbial diversity within the chicken gut microbiome revealed by metagenomics and culture.</title>
        <authorList>
            <person name="Gilroy R."/>
            <person name="Ravi A."/>
            <person name="Getino M."/>
            <person name="Pursley I."/>
            <person name="Horton D.L."/>
            <person name="Alikhan N.F."/>
            <person name="Baker D."/>
            <person name="Gharbi K."/>
            <person name="Hall N."/>
            <person name="Watson M."/>
            <person name="Adriaenssens E.M."/>
            <person name="Foster-Nyarko E."/>
            <person name="Jarju S."/>
            <person name="Secka A."/>
            <person name="Antonio M."/>
            <person name="Oren A."/>
            <person name="Chaudhuri R.R."/>
            <person name="La Ragione R."/>
            <person name="Hildebrand F."/>
            <person name="Pallen M.J."/>
        </authorList>
    </citation>
    <scope>NUCLEOTIDE SEQUENCE</scope>
    <source>
        <strain evidence="2">13766</strain>
    </source>
</reference>
<feature type="chain" id="PRO_5039285325" evidence="1">
    <location>
        <begin position="23"/>
        <end position="335"/>
    </location>
</feature>
<accession>A0A9D1FYN0</accession>
<feature type="signal peptide" evidence="1">
    <location>
        <begin position="1"/>
        <end position="22"/>
    </location>
</feature>
<gene>
    <name evidence="2" type="ORF">IAA84_02435</name>
</gene>
<dbReference type="EMBL" id="DVJN01000047">
    <property type="protein sequence ID" value="HIS91854.1"/>
    <property type="molecule type" value="Genomic_DNA"/>
</dbReference>
<proteinExistence type="predicted"/>
<keyword evidence="1" id="KW-0732">Signal</keyword>
<evidence type="ECO:0000256" key="1">
    <source>
        <dbReference type="SAM" id="SignalP"/>
    </source>
</evidence>
<evidence type="ECO:0000313" key="3">
    <source>
        <dbReference type="Proteomes" id="UP000824140"/>
    </source>
</evidence>
<dbReference type="Proteomes" id="UP000824140">
    <property type="component" value="Unassembled WGS sequence"/>
</dbReference>